<evidence type="ECO:0000256" key="4">
    <source>
        <dbReference type="ARBA" id="ARBA00022643"/>
    </source>
</evidence>
<evidence type="ECO:0000313" key="10">
    <source>
        <dbReference type="Proteomes" id="UP001190336"/>
    </source>
</evidence>
<dbReference type="NCBIfam" id="NF004231">
    <property type="entry name" value="PRK05679.1"/>
    <property type="match status" value="1"/>
</dbReference>
<evidence type="ECO:0000313" key="9">
    <source>
        <dbReference type="EMBL" id="CAJ1494303.1"/>
    </source>
</evidence>
<feature type="domain" description="Pyridoxine 5'-phosphate oxidase dimerisation C-terminal" evidence="8">
    <location>
        <begin position="183"/>
        <end position="209"/>
    </location>
</feature>
<evidence type="ECO:0000256" key="3">
    <source>
        <dbReference type="ARBA" id="ARBA00022630"/>
    </source>
</evidence>
<gene>
    <name evidence="9" type="primary">pdxH</name>
    <name evidence="9" type="ORF">MU0083_000759</name>
</gene>
<sequence>MHRTDPDNEQLAAMRMEYREKDDSGDLDADWLDVGWEALLRNWIGDAERAGLAEPNAMVLATVEAGLPVTRSVLCKNLDEHGVTFFTDSGSAKGAQLAATPYASATFPWYGLGRQVHIRGPVTLLDESVSAEYWAHRPRQSQLGFCASAQSEPIASRAALLARLDEVTARLAGTDPIPAPVNWRGYRIAPEVVEFWQGREGRLHNRIRVIDGRVERIQP</sequence>
<dbReference type="NCBIfam" id="TIGR00558">
    <property type="entry name" value="pdxH"/>
    <property type="match status" value="1"/>
</dbReference>
<dbReference type="InterPro" id="IPR012349">
    <property type="entry name" value="Split_barrel_FMN-bd"/>
</dbReference>
<evidence type="ECO:0000259" key="8">
    <source>
        <dbReference type="Pfam" id="PF10590"/>
    </source>
</evidence>
<dbReference type="SUPFAM" id="SSF50475">
    <property type="entry name" value="FMN-binding split barrel"/>
    <property type="match status" value="1"/>
</dbReference>
<dbReference type="GO" id="GO:0004733">
    <property type="term" value="F:pyridoxamine phosphate oxidase activity"/>
    <property type="evidence" value="ECO:0007669"/>
    <property type="project" value="UniProtKB-EC"/>
</dbReference>
<dbReference type="EC" id="1.4.3.5" evidence="6"/>
<accession>A0ABM9L812</accession>
<dbReference type="RefSeq" id="WP_308475683.1">
    <property type="nucleotide sequence ID" value="NZ_OY726394.1"/>
</dbReference>
<dbReference type="PANTHER" id="PTHR10851:SF0">
    <property type="entry name" value="PYRIDOXINE-5'-PHOSPHATE OXIDASE"/>
    <property type="match status" value="1"/>
</dbReference>
<dbReference type="Pfam" id="PF01243">
    <property type="entry name" value="PNPOx_N"/>
    <property type="match status" value="1"/>
</dbReference>
<keyword evidence="10" id="KW-1185">Reference proteome</keyword>
<dbReference type="InterPro" id="IPR000659">
    <property type="entry name" value="Pyridox_Oxase"/>
</dbReference>
<dbReference type="Gene3D" id="2.30.110.10">
    <property type="entry name" value="Electron Transport, Fmn-binding Protein, Chain A"/>
    <property type="match status" value="1"/>
</dbReference>
<dbReference type="InterPro" id="IPR019740">
    <property type="entry name" value="Pyridox_Oxase_CS"/>
</dbReference>
<reference evidence="9 10" key="1">
    <citation type="submission" date="2023-08" db="EMBL/GenBank/DDBJ databases">
        <authorList>
            <person name="Folkvardsen B D."/>
            <person name="Norman A."/>
        </authorList>
    </citation>
    <scope>NUCLEOTIDE SEQUENCE [LARGE SCALE GENOMIC DNA]</scope>
    <source>
        <strain evidence="9 10">Mu0083</strain>
    </source>
</reference>
<comment type="cofactor">
    <cofactor evidence="1">
        <name>FMN</name>
        <dbReference type="ChEBI" id="CHEBI:58210"/>
    </cofactor>
</comment>
<keyword evidence="3" id="KW-0285">Flavoprotein</keyword>
<evidence type="ECO:0000256" key="2">
    <source>
        <dbReference type="ARBA" id="ARBA00007301"/>
    </source>
</evidence>
<evidence type="ECO:0000256" key="1">
    <source>
        <dbReference type="ARBA" id="ARBA00001917"/>
    </source>
</evidence>
<evidence type="ECO:0000256" key="5">
    <source>
        <dbReference type="ARBA" id="ARBA00023002"/>
    </source>
</evidence>
<protein>
    <recommendedName>
        <fullName evidence="6">Pyridoxamine 5'-phosphate oxidase</fullName>
        <ecNumber evidence="6">1.4.3.5</ecNumber>
    </recommendedName>
</protein>
<dbReference type="PROSITE" id="PS01064">
    <property type="entry name" value="PYRIDOX_OXIDASE"/>
    <property type="match status" value="1"/>
</dbReference>
<dbReference type="PIRSF" id="PIRSF000190">
    <property type="entry name" value="Pyd_amn-ph_oxd"/>
    <property type="match status" value="1"/>
</dbReference>
<dbReference type="Pfam" id="PF10590">
    <property type="entry name" value="PNP_phzG_C"/>
    <property type="match status" value="1"/>
</dbReference>
<comment type="similarity">
    <text evidence="2">Belongs to the pyridoxamine 5'-phosphate oxidase family.</text>
</comment>
<dbReference type="EMBL" id="OY726394">
    <property type="protein sequence ID" value="CAJ1494303.1"/>
    <property type="molecule type" value="Genomic_DNA"/>
</dbReference>
<dbReference type="Proteomes" id="UP001190336">
    <property type="component" value="Chromosome"/>
</dbReference>
<organism evidence="9 10">
    <name type="scientific">[Mycobacterium] kokjensenii</name>
    <dbReference type="NCBI Taxonomy" id="3064287"/>
    <lineage>
        <taxon>Bacteria</taxon>
        <taxon>Bacillati</taxon>
        <taxon>Actinomycetota</taxon>
        <taxon>Actinomycetes</taxon>
        <taxon>Mycobacteriales</taxon>
        <taxon>Mycobacteriaceae</taxon>
        <taxon>Mycolicibacter</taxon>
    </lineage>
</organism>
<keyword evidence="4" id="KW-0288">FMN</keyword>
<dbReference type="InterPro" id="IPR011576">
    <property type="entry name" value="Pyridox_Oxase_N"/>
</dbReference>
<keyword evidence="5 9" id="KW-0560">Oxidoreductase</keyword>
<dbReference type="InterPro" id="IPR019576">
    <property type="entry name" value="Pyridoxamine_oxidase_dimer_C"/>
</dbReference>
<feature type="domain" description="Pyridoxamine 5'-phosphate oxidase N-terminal" evidence="7">
    <location>
        <begin position="46"/>
        <end position="168"/>
    </location>
</feature>
<name>A0ABM9L812_9MYCO</name>
<proteinExistence type="inferred from homology"/>
<evidence type="ECO:0000256" key="6">
    <source>
        <dbReference type="NCBIfam" id="TIGR00558"/>
    </source>
</evidence>
<dbReference type="PANTHER" id="PTHR10851">
    <property type="entry name" value="PYRIDOXINE-5-PHOSPHATE OXIDASE"/>
    <property type="match status" value="1"/>
</dbReference>
<evidence type="ECO:0000259" key="7">
    <source>
        <dbReference type="Pfam" id="PF01243"/>
    </source>
</evidence>